<evidence type="ECO:0000313" key="2">
    <source>
        <dbReference type="EMBL" id="KAJ1114121.1"/>
    </source>
</evidence>
<comment type="caution">
    <text evidence="2">The sequence shown here is derived from an EMBL/GenBank/DDBJ whole genome shotgun (WGS) entry which is preliminary data.</text>
</comment>
<proteinExistence type="predicted"/>
<keyword evidence="3" id="KW-1185">Reference proteome</keyword>
<name>A0AAV7NDT2_PLEWA</name>
<evidence type="ECO:0000313" key="3">
    <source>
        <dbReference type="Proteomes" id="UP001066276"/>
    </source>
</evidence>
<dbReference type="EMBL" id="JANPWB010000012">
    <property type="protein sequence ID" value="KAJ1114121.1"/>
    <property type="molecule type" value="Genomic_DNA"/>
</dbReference>
<reference evidence="2" key="1">
    <citation type="journal article" date="2022" name="bioRxiv">
        <title>Sequencing and chromosome-scale assembly of the giantPleurodeles waltlgenome.</title>
        <authorList>
            <person name="Brown T."/>
            <person name="Elewa A."/>
            <person name="Iarovenko S."/>
            <person name="Subramanian E."/>
            <person name="Araus A.J."/>
            <person name="Petzold A."/>
            <person name="Susuki M."/>
            <person name="Suzuki K.-i.T."/>
            <person name="Hayashi T."/>
            <person name="Toyoda A."/>
            <person name="Oliveira C."/>
            <person name="Osipova E."/>
            <person name="Leigh N.D."/>
            <person name="Simon A."/>
            <person name="Yun M.H."/>
        </authorList>
    </citation>
    <scope>NUCLEOTIDE SEQUENCE</scope>
    <source>
        <strain evidence="2">20211129_DDA</strain>
        <tissue evidence="2">Liver</tissue>
    </source>
</reference>
<feature type="region of interest" description="Disordered" evidence="1">
    <location>
        <begin position="1"/>
        <end position="29"/>
    </location>
</feature>
<protein>
    <submittedName>
        <fullName evidence="2">Uncharacterized protein</fullName>
    </submittedName>
</protein>
<dbReference type="Proteomes" id="UP001066276">
    <property type="component" value="Chromosome 8"/>
</dbReference>
<sequence length="106" mass="11484">MSRPPPSPQRGRDRELHSPGQQPPALLSSAGSLRGLPAALGWGRASNRIHLSPFYLNRFGSTSLRHHPSGSRAAILMPVLRHKLLLLVRLIVRQGPCSTALVMPAS</sequence>
<accession>A0AAV7NDT2</accession>
<organism evidence="2 3">
    <name type="scientific">Pleurodeles waltl</name>
    <name type="common">Iberian ribbed newt</name>
    <dbReference type="NCBI Taxonomy" id="8319"/>
    <lineage>
        <taxon>Eukaryota</taxon>
        <taxon>Metazoa</taxon>
        <taxon>Chordata</taxon>
        <taxon>Craniata</taxon>
        <taxon>Vertebrata</taxon>
        <taxon>Euteleostomi</taxon>
        <taxon>Amphibia</taxon>
        <taxon>Batrachia</taxon>
        <taxon>Caudata</taxon>
        <taxon>Salamandroidea</taxon>
        <taxon>Salamandridae</taxon>
        <taxon>Pleurodelinae</taxon>
        <taxon>Pleurodeles</taxon>
    </lineage>
</organism>
<gene>
    <name evidence="2" type="ORF">NDU88_002360</name>
</gene>
<dbReference type="AlphaFoldDB" id="A0AAV7NDT2"/>
<evidence type="ECO:0000256" key="1">
    <source>
        <dbReference type="SAM" id="MobiDB-lite"/>
    </source>
</evidence>